<feature type="domain" description="DUF5616" evidence="2">
    <location>
        <begin position="86"/>
        <end position="223"/>
    </location>
</feature>
<reference evidence="3" key="1">
    <citation type="submission" date="2019-01" db="EMBL/GenBank/DDBJ databases">
        <title>Whole Genome Sequencing for Putative Detection of Antimicrobial Resistance and Potential Virulence Factors in Chryseobacterium indologenes isolated from Nile Tilapia in Tanzania.</title>
        <authorList>
            <person name="Mwega E."/>
            <person name="Mutoloki S."/>
            <person name="Mugimba K."/>
            <person name="Colquhoun D."/>
            <person name="Mdegela R."/>
            <person name="Evensen O."/>
            <person name="Wasteson Y."/>
        </authorList>
    </citation>
    <scope>NUCLEOTIDE SEQUENCE [LARGE SCALE GENOMIC DNA]</scope>
    <source>
        <strain evidence="3">StR 01</strain>
    </source>
</reference>
<evidence type="ECO:0000259" key="1">
    <source>
        <dbReference type="Pfam" id="PF04256"/>
    </source>
</evidence>
<evidence type="ECO:0000313" key="3">
    <source>
        <dbReference type="EMBL" id="QBA22330.1"/>
    </source>
</evidence>
<gene>
    <name evidence="3" type="ORF">EU348_14440</name>
</gene>
<dbReference type="Pfam" id="PF18481">
    <property type="entry name" value="DUF5616"/>
    <property type="match status" value="1"/>
</dbReference>
<sequence>MSMNNRNRGKNTGDDTLFGSEKQISKLKLAVEDMQYLLSRDYPEKAASDLVGNRYRLKSRQIQALRGMSASDVQLHNRQLKHVDISDLKEKTIYLDGFNVIILLESLLSEAYVFEGLDGCIRDLSGVHGTYKRVNQTLRAIELIASFYRKNHIQKLVWIFDKPVSNSGRIKHLVLEYAGQNQLNWEAYLQFNPDKFLAESSAIVISSDAWILDHCKEWFNLIGYLISEENLSVNLITTK</sequence>
<evidence type="ECO:0000259" key="2">
    <source>
        <dbReference type="Pfam" id="PF18481"/>
    </source>
</evidence>
<dbReference type="InterPro" id="IPR041652">
    <property type="entry name" value="DUF5616"/>
</dbReference>
<organism evidence="3">
    <name type="scientific">Chryseobacterium indologenes</name>
    <name type="common">Flavobacterium indologenes</name>
    <dbReference type="NCBI Taxonomy" id="253"/>
    <lineage>
        <taxon>Bacteria</taxon>
        <taxon>Pseudomonadati</taxon>
        <taxon>Bacteroidota</taxon>
        <taxon>Flavobacteriia</taxon>
        <taxon>Flavobacteriales</taxon>
        <taxon>Weeksellaceae</taxon>
        <taxon>Chryseobacterium group</taxon>
        <taxon>Chryseobacterium</taxon>
    </lineage>
</organism>
<dbReference type="Pfam" id="PF04256">
    <property type="entry name" value="DUF434"/>
    <property type="match status" value="1"/>
</dbReference>
<dbReference type="InterPro" id="IPR007368">
    <property type="entry name" value="DUF434"/>
</dbReference>
<name>A0A411DPT1_CHRID</name>
<dbReference type="EMBL" id="CP035532">
    <property type="protein sequence ID" value="QBA22330.1"/>
    <property type="molecule type" value="Genomic_DNA"/>
</dbReference>
<protein>
    <submittedName>
        <fullName evidence="3">DUF434 domain-containing protein</fullName>
    </submittedName>
</protein>
<feature type="domain" description="DUF434" evidence="1">
    <location>
        <begin position="26"/>
        <end position="79"/>
    </location>
</feature>
<accession>A0A411DPT1</accession>
<proteinExistence type="predicted"/>
<dbReference type="AlphaFoldDB" id="A0A411DPT1"/>
<dbReference type="PANTHER" id="PTHR42252">
    <property type="entry name" value="DUF5616 DOMAIN-CONTAINING PROTEIN"/>
    <property type="match status" value="1"/>
</dbReference>
<dbReference type="PANTHER" id="PTHR42252:SF1">
    <property type="entry name" value="DUF434 DOMAIN-CONTAINING PROTEIN"/>
    <property type="match status" value="1"/>
</dbReference>